<comment type="catalytic activity">
    <reaction evidence="10 11">
        <text>D-alanyl-D-alanine + UDP-N-acetyl-alpha-D-muramoyl-L-alanyl-gamma-D-glutamyl-meso-2,6-diaminopimelate + ATP = UDP-N-acetyl-alpha-D-muramoyl-L-alanyl-gamma-D-glutamyl-meso-2,6-diaminopimeloyl-D-alanyl-D-alanine + ADP + phosphate + H(+)</text>
        <dbReference type="Rhea" id="RHEA:28374"/>
        <dbReference type="ChEBI" id="CHEBI:15378"/>
        <dbReference type="ChEBI" id="CHEBI:30616"/>
        <dbReference type="ChEBI" id="CHEBI:43474"/>
        <dbReference type="ChEBI" id="CHEBI:57822"/>
        <dbReference type="ChEBI" id="CHEBI:61386"/>
        <dbReference type="ChEBI" id="CHEBI:83905"/>
        <dbReference type="ChEBI" id="CHEBI:456216"/>
        <dbReference type="EC" id="6.3.2.10"/>
    </reaction>
</comment>
<reference evidence="15" key="1">
    <citation type="submission" date="2014-08" db="EMBL/GenBank/DDBJ databases">
        <title>Comparative genomics of the Paenibacillus odorifer group.</title>
        <authorList>
            <person name="den Bakker H.C."/>
            <person name="Tsai Y.-C.Y.-C."/>
            <person name="Martin N."/>
            <person name="Korlach J."/>
            <person name="Wiedmann M."/>
        </authorList>
    </citation>
    <scope>NUCLEOTIDE SEQUENCE [LARGE SCALE GENOMIC DNA]</scope>
    <source>
        <strain evidence="15">DSM 13188</strain>
    </source>
</reference>
<evidence type="ECO:0000259" key="13">
    <source>
        <dbReference type="Pfam" id="PF02875"/>
    </source>
</evidence>
<dbReference type="InterPro" id="IPR035911">
    <property type="entry name" value="MurE/MurF_N"/>
</dbReference>
<dbReference type="Gene3D" id="3.40.1190.10">
    <property type="entry name" value="Mur-like, catalytic domain"/>
    <property type="match status" value="1"/>
</dbReference>
<keyword evidence="5 10" id="KW-0067">ATP-binding</keyword>
<dbReference type="InterPro" id="IPR005863">
    <property type="entry name" value="UDP-N-AcMur_synth"/>
</dbReference>
<dbReference type="Proteomes" id="UP000029518">
    <property type="component" value="Chromosome"/>
</dbReference>
<dbReference type="EC" id="6.3.2.10" evidence="10 11"/>
<keyword evidence="4 10" id="KW-0547">Nucleotide-binding</keyword>
<dbReference type="GO" id="GO:0009252">
    <property type="term" value="P:peptidoglycan biosynthetic process"/>
    <property type="evidence" value="ECO:0007669"/>
    <property type="project" value="UniProtKB-UniRule"/>
</dbReference>
<dbReference type="Gene3D" id="3.40.1390.10">
    <property type="entry name" value="MurE/MurF, N-terminal domain"/>
    <property type="match status" value="1"/>
</dbReference>
<evidence type="ECO:0000256" key="10">
    <source>
        <dbReference type="HAMAP-Rule" id="MF_02019"/>
    </source>
</evidence>
<keyword evidence="1 10" id="KW-0963">Cytoplasm</keyword>
<comment type="subcellular location">
    <subcellularLocation>
        <location evidence="10 11">Cytoplasm</location>
    </subcellularLocation>
</comment>
<dbReference type="KEGG" id="pbd:PBOR_27210"/>
<dbReference type="EMBL" id="CP009285">
    <property type="protein sequence ID" value="AIQ60220.1"/>
    <property type="molecule type" value="Genomic_DNA"/>
</dbReference>
<dbReference type="SUPFAM" id="SSF53244">
    <property type="entry name" value="MurD-like peptide ligases, peptide-binding domain"/>
    <property type="match status" value="1"/>
</dbReference>
<comment type="pathway">
    <text evidence="10 11">Cell wall biogenesis; peptidoglycan biosynthesis.</text>
</comment>
<keyword evidence="2 10" id="KW-0436">Ligase</keyword>
<evidence type="ECO:0000259" key="12">
    <source>
        <dbReference type="Pfam" id="PF01225"/>
    </source>
</evidence>
<accession>A0A089LJD2</accession>
<keyword evidence="6 10" id="KW-0133">Cell shape</keyword>
<dbReference type="InterPro" id="IPR000713">
    <property type="entry name" value="Mur_ligase_N"/>
</dbReference>
<evidence type="ECO:0000256" key="7">
    <source>
        <dbReference type="ARBA" id="ARBA00022984"/>
    </source>
</evidence>
<dbReference type="InterPro" id="IPR036615">
    <property type="entry name" value="Mur_ligase_C_dom_sf"/>
</dbReference>
<proteinExistence type="inferred from homology"/>
<feature type="domain" description="Mur ligase C-terminal" evidence="13">
    <location>
        <begin position="324"/>
        <end position="450"/>
    </location>
</feature>
<evidence type="ECO:0000256" key="5">
    <source>
        <dbReference type="ARBA" id="ARBA00022840"/>
    </source>
</evidence>
<dbReference type="UniPathway" id="UPA00219"/>
<feature type="domain" description="Mur ligase central" evidence="14">
    <location>
        <begin position="111"/>
        <end position="302"/>
    </location>
</feature>
<protein>
    <recommendedName>
        <fullName evidence="10 11">UDP-N-acetylmuramoyl-tripeptide--D-alanyl-D-alanine ligase</fullName>
        <ecNumber evidence="10 11">6.3.2.10</ecNumber>
    </recommendedName>
    <alternativeName>
        <fullName evidence="10">D-alanyl-D-alanine-adding enzyme</fullName>
    </alternativeName>
</protein>
<dbReference type="GO" id="GO:0005524">
    <property type="term" value="F:ATP binding"/>
    <property type="evidence" value="ECO:0007669"/>
    <property type="project" value="UniProtKB-UniRule"/>
</dbReference>
<evidence type="ECO:0000256" key="8">
    <source>
        <dbReference type="ARBA" id="ARBA00023306"/>
    </source>
</evidence>
<name>A0A089LJD2_PAEBO</name>
<dbReference type="SUPFAM" id="SSF53623">
    <property type="entry name" value="MurD-like peptide ligases, catalytic domain"/>
    <property type="match status" value="1"/>
</dbReference>
<keyword evidence="8 10" id="KW-0131">Cell cycle</keyword>
<dbReference type="GO" id="GO:0005737">
    <property type="term" value="C:cytoplasm"/>
    <property type="evidence" value="ECO:0007669"/>
    <property type="project" value="UniProtKB-SubCell"/>
</dbReference>
<comment type="function">
    <text evidence="10 11">Involved in cell wall formation. Catalyzes the final step in the synthesis of UDP-N-acetylmuramoyl-pentapeptide, the precursor of murein.</text>
</comment>
<dbReference type="InterPro" id="IPR004101">
    <property type="entry name" value="Mur_ligase_C"/>
</dbReference>
<dbReference type="Gene3D" id="3.90.190.20">
    <property type="entry name" value="Mur ligase, C-terminal domain"/>
    <property type="match status" value="1"/>
</dbReference>
<evidence type="ECO:0000256" key="9">
    <source>
        <dbReference type="ARBA" id="ARBA00023316"/>
    </source>
</evidence>
<keyword evidence="7 10" id="KW-0573">Peptidoglycan synthesis</keyword>
<dbReference type="NCBIfam" id="TIGR01143">
    <property type="entry name" value="murF"/>
    <property type="match status" value="1"/>
</dbReference>
<dbReference type="HAMAP" id="MF_02019">
    <property type="entry name" value="MurF"/>
    <property type="match status" value="1"/>
</dbReference>
<dbReference type="HOGENOM" id="CLU_031507_1_0_9"/>
<sequence>MITRTLYTIALMCGGELSSAEDKNIEVAGVVTDSRKITPACLFVPLVGDNFDGHHYAAASLAAGAAATLWQRDKGPAPEGGAVILVEDTLAALQKLSSAYLGELAPRVVAVTGSNGKTTTKDMITALLDVQYKVHKTQGNFNNHIGLPLTILSMDSDVEIAVLEMGMSSRGEIALLSGLAVPDVAVITNVGESHLLQLGSRKEIARAKLEIVDGLKRGGLLIYNGDEPLLAEVMAEPGFNPPEGMLRFRFGQSEGNDDYPTGLMSHGGGMTFTSHLHAERAFTLPLPGRHNVINALAALAVARHYGVTDENIETGLAGLKLTGMRIEVIQAANGLTLLNDAYNASPTSMRAAIDVLQSMKCSGRRIAVLGDMLELGPDEVLFHQQTGSYLDPALTDEVYTFGPLAAHIAEAAAERFGAGRIFAFTDKEALITALNTKCGAKDVVLFKASRGMRLEEVLHRLKEYSEANLN</sequence>
<evidence type="ECO:0000256" key="6">
    <source>
        <dbReference type="ARBA" id="ARBA00022960"/>
    </source>
</evidence>
<keyword evidence="9 10" id="KW-0961">Cell wall biogenesis/degradation</keyword>
<evidence type="ECO:0000256" key="1">
    <source>
        <dbReference type="ARBA" id="ARBA00022490"/>
    </source>
</evidence>
<evidence type="ECO:0000256" key="3">
    <source>
        <dbReference type="ARBA" id="ARBA00022618"/>
    </source>
</evidence>
<dbReference type="GO" id="GO:0051301">
    <property type="term" value="P:cell division"/>
    <property type="evidence" value="ECO:0007669"/>
    <property type="project" value="UniProtKB-KW"/>
</dbReference>
<evidence type="ECO:0000256" key="11">
    <source>
        <dbReference type="RuleBase" id="RU004136"/>
    </source>
</evidence>
<dbReference type="PANTHER" id="PTHR43024">
    <property type="entry name" value="UDP-N-ACETYLMURAMOYL-TRIPEPTIDE--D-ALANYL-D-ALANINE LIGASE"/>
    <property type="match status" value="1"/>
</dbReference>
<evidence type="ECO:0000313" key="16">
    <source>
        <dbReference type="Proteomes" id="UP000029518"/>
    </source>
</evidence>
<evidence type="ECO:0000256" key="4">
    <source>
        <dbReference type="ARBA" id="ARBA00022741"/>
    </source>
</evidence>
<dbReference type="InterPro" id="IPR036565">
    <property type="entry name" value="Mur-like_cat_sf"/>
</dbReference>
<evidence type="ECO:0000256" key="2">
    <source>
        <dbReference type="ARBA" id="ARBA00022598"/>
    </source>
</evidence>
<dbReference type="GO" id="GO:0047480">
    <property type="term" value="F:UDP-N-acetylmuramoyl-tripeptide-D-alanyl-D-alanine ligase activity"/>
    <property type="evidence" value="ECO:0007669"/>
    <property type="project" value="UniProtKB-UniRule"/>
</dbReference>
<dbReference type="Pfam" id="PF08245">
    <property type="entry name" value="Mur_ligase_M"/>
    <property type="match status" value="1"/>
</dbReference>
<dbReference type="Pfam" id="PF01225">
    <property type="entry name" value="Mur_ligase"/>
    <property type="match status" value="1"/>
</dbReference>
<dbReference type="Pfam" id="PF02875">
    <property type="entry name" value="Mur_ligase_C"/>
    <property type="match status" value="1"/>
</dbReference>
<dbReference type="GO" id="GO:0008360">
    <property type="term" value="P:regulation of cell shape"/>
    <property type="evidence" value="ECO:0007669"/>
    <property type="project" value="UniProtKB-KW"/>
</dbReference>
<evidence type="ECO:0000313" key="15">
    <source>
        <dbReference type="EMBL" id="AIQ60220.1"/>
    </source>
</evidence>
<gene>
    <name evidence="10" type="primary">murF</name>
    <name evidence="15" type="ORF">PBOR_27210</name>
</gene>
<keyword evidence="3 10" id="KW-0132">Cell division</keyword>
<dbReference type="PANTHER" id="PTHR43024:SF1">
    <property type="entry name" value="UDP-N-ACETYLMURAMOYL-TRIPEPTIDE--D-ALANYL-D-ALANINE LIGASE"/>
    <property type="match status" value="1"/>
</dbReference>
<dbReference type="SUPFAM" id="SSF63418">
    <property type="entry name" value="MurE/MurF N-terminal domain"/>
    <property type="match status" value="1"/>
</dbReference>
<dbReference type="GO" id="GO:0071555">
    <property type="term" value="P:cell wall organization"/>
    <property type="evidence" value="ECO:0007669"/>
    <property type="project" value="UniProtKB-KW"/>
</dbReference>
<dbReference type="RefSeq" id="WP_042216714.1">
    <property type="nucleotide sequence ID" value="NZ_CP009285.1"/>
</dbReference>
<feature type="domain" description="Mur ligase N-terminal catalytic" evidence="12">
    <location>
        <begin position="27"/>
        <end position="99"/>
    </location>
</feature>
<keyword evidence="16" id="KW-1185">Reference proteome</keyword>
<comment type="similarity">
    <text evidence="10">Belongs to the MurCDEF family. MurF subfamily.</text>
</comment>
<dbReference type="GO" id="GO:0008766">
    <property type="term" value="F:UDP-N-acetylmuramoylalanyl-D-glutamyl-2,6-diaminopimelate-D-alanyl-D-alanine ligase activity"/>
    <property type="evidence" value="ECO:0007669"/>
    <property type="project" value="RHEA"/>
</dbReference>
<evidence type="ECO:0000259" key="14">
    <source>
        <dbReference type="Pfam" id="PF08245"/>
    </source>
</evidence>
<dbReference type="AlphaFoldDB" id="A0A089LJD2"/>
<dbReference type="InterPro" id="IPR051046">
    <property type="entry name" value="MurCDEF_CellWall_CoF430Synth"/>
</dbReference>
<dbReference type="InterPro" id="IPR013221">
    <property type="entry name" value="Mur_ligase_cen"/>
</dbReference>
<feature type="binding site" evidence="10">
    <location>
        <begin position="113"/>
        <end position="119"/>
    </location>
    <ligand>
        <name>ATP</name>
        <dbReference type="ChEBI" id="CHEBI:30616"/>
    </ligand>
</feature>
<organism evidence="15 16">
    <name type="scientific">Paenibacillus borealis</name>
    <dbReference type="NCBI Taxonomy" id="160799"/>
    <lineage>
        <taxon>Bacteria</taxon>
        <taxon>Bacillati</taxon>
        <taxon>Bacillota</taxon>
        <taxon>Bacilli</taxon>
        <taxon>Bacillales</taxon>
        <taxon>Paenibacillaceae</taxon>
        <taxon>Paenibacillus</taxon>
    </lineage>
</organism>